<dbReference type="InterPro" id="IPR007435">
    <property type="entry name" value="DUF484"/>
</dbReference>
<dbReference type="OrthoDB" id="8525200at2"/>
<accession>A0A261S3T4</accession>
<dbReference type="Proteomes" id="UP000216020">
    <property type="component" value="Unassembled WGS sequence"/>
</dbReference>
<dbReference type="InterPro" id="IPR029016">
    <property type="entry name" value="GAF-like_dom_sf"/>
</dbReference>
<evidence type="ECO:0008006" key="3">
    <source>
        <dbReference type="Google" id="ProtNLM"/>
    </source>
</evidence>
<dbReference type="RefSeq" id="WP_094856413.1">
    <property type="nucleotide sequence ID" value="NZ_NEVM01000005.1"/>
</dbReference>
<evidence type="ECO:0000313" key="2">
    <source>
        <dbReference type="Proteomes" id="UP000216020"/>
    </source>
</evidence>
<dbReference type="PANTHER" id="PTHR38765:SF1">
    <property type="entry name" value="DUF484 DOMAIN-CONTAINING PROTEIN"/>
    <property type="match status" value="1"/>
</dbReference>
<dbReference type="PANTHER" id="PTHR38765">
    <property type="entry name" value="DUF484 DOMAIN-CONTAINING PROTEIN"/>
    <property type="match status" value="1"/>
</dbReference>
<reference evidence="2" key="1">
    <citation type="submission" date="2017-05" db="EMBL/GenBank/DDBJ databases">
        <title>Complete and WGS of Bordetella genogroups.</title>
        <authorList>
            <person name="Spilker T."/>
            <person name="Lipuma J."/>
        </authorList>
    </citation>
    <scope>NUCLEOTIDE SEQUENCE [LARGE SCALE GENOMIC DNA]</scope>
    <source>
        <strain evidence="2">AU16122</strain>
    </source>
</reference>
<dbReference type="AlphaFoldDB" id="A0A261S3T4"/>
<organism evidence="1 2">
    <name type="scientific">Bordetella genomosp. 10</name>
    <dbReference type="NCBI Taxonomy" id="1416804"/>
    <lineage>
        <taxon>Bacteria</taxon>
        <taxon>Pseudomonadati</taxon>
        <taxon>Pseudomonadota</taxon>
        <taxon>Betaproteobacteria</taxon>
        <taxon>Burkholderiales</taxon>
        <taxon>Alcaligenaceae</taxon>
        <taxon>Bordetella</taxon>
    </lineage>
</organism>
<evidence type="ECO:0000313" key="1">
    <source>
        <dbReference type="EMBL" id="OZI32008.1"/>
    </source>
</evidence>
<dbReference type="Pfam" id="PF04340">
    <property type="entry name" value="DUF484"/>
    <property type="match status" value="1"/>
</dbReference>
<dbReference type="EMBL" id="NEVM01000005">
    <property type="protein sequence ID" value="OZI32008.1"/>
    <property type="molecule type" value="Genomic_DNA"/>
</dbReference>
<proteinExistence type="predicted"/>
<gene>
    <name evidence="1" type="ORF">CAL29_29650</name>
</gene>
<sequence>MTDTTLSADQVADFLSENPEFFTAHADLFSTLQVPHPHGGRTISLGERQIFTLRERIREFEWRLNELVSNASFNESISTKLTQWCCRLLAEAEIQRLPGEIALGLAQQFDLNEVGLRLWRLAQLPETGYGAPVPEDVRTFTDSLKVPYCGTDTAFEAVKWLSATPRSLALVPLRPAPGEPSIGLLVLGSDDPERFAPEKGTTFLETVGSLASATLHRLAEA</sequence>
<comment type="caution">
    <text evidence="1">The sequence shown here is derived from an EMBL/GenBank/DDBJ whole genome shotgun (WGS) entry which is preliminary data.</text>
</comment>
<name>A0A261S3T4_9BORD</name>
<dbReference type="Gene3D" id="3.30.450.40">
    <property type="match status" value="1"/>
</dbReference>
<keyword evidence="2" id="KW-1185">Reference proteome</keyword>
<protein>
    <recommendedName>
        <fullName evidence="3">DUF484 domain-containing protein</fullName>
    </recommendedName>
</protein>